<evidence type="ECO:0000313" key="3">
    <source>
        <dbReference type="EMBL" id="MBB5290695.1"/>
    </source>
</evidence>
<name>A0A7W8HXC5_9CAUL</name>
<evidence type="ECO:0000256" key="2">
    <source>
        <dbReference type="SAM" id="SignalP"/>
    </source>
</evidence>
<feature type="region of interest" description="Disordered" evidence="1">
    <location>
        <begin position="29"/>
        <end position="54"/>
    </location>
</feature>
<feature type="chain" id="PRO_5030893830" description="Secreted protein" evidence="2">
    <location>
        <begin position="26"/>
        <end position="629"/>
    </location>
</feature>
<sequence>MNIRSLLLSSAAAASVLFGAAAAQAQSPSGQAAAGQTPPVGADARSTLSPGLHDAGQAISNLTLEHSVRPAPGFFDPEAIFAPPTREEAEAARARAAAVEAGTAEPPPPRRYSPLAMANSDMAMTNGRLFVGNFNGFNAYDVSGEGAPELLLSVVCPGGQGDLSVHGNLLFMSVEQNRARLDCGVRDAEGEVNAERFRGIRIFDISDLSAPRQIAAVQTCRGSHTHTLVPHPTDANVLYVYNSATSSVRKSDELAGCRDGEPGENPETALYSIDVIKVPLNAPAQAAIVNRPRIFADRETGEIAGLWKGGRFGVASQSSAVTNHCHDITVYPEIGLAAGACSGNGILLDISDPENPARISELFDPDMAYWHSATFNTTGDKVLFTDEWGGGTSARCRAEDPHSWGADLIAAIENGRLVGKSFFKLPAAQTASENCVAHNGNLIPVPGRDLMLQAWYQGGVSIVDFTDPARPMEIAYFDRGPIDAERLMVGGHWSAYWFNGRIYASEIARGFDVLSLEPSEHLSAAEIAVAERVMQGTINPQTQSRPVWEDHPDVAAAYLDQLARSNGIETGLAQRARTAVQQWRDGRPNRARATELSQALAVVPEKTPPADAARLKALSELFARLGRGR</sequence>
<protein>
    <recommendedName>
        <fullName evidence="5">Secreted protein</fullName>
    </recommendedName>
</protein>
<dbReference type="RefSeq" id="WP_183251492.1">
    <property type="nucleotide sequence ID" value="NZ_BAAAFF010000003.1"/>
</dbReference>
<evidence type="ECO:0008006" key="5">
    <source>
        <dbReference type="Google" id="ProtNLM"/>
    </source>
</evidence>
<comment type="caution">
    <text evidence="3">The sequence shown here is derived from an EMBL/GenBank/DDBJ whole genome shotgun (WGS) entry which is preliminary data.</text>
</comment>
<organism evidence="3 4">
    <name type="scientific">Brevundimonas basaltis</name>
    <dbReference type="NCBI Taxonomy" id="472166"/>
    <lineage>
        <taxon>Bacteria</taxon>
        <taxon>Pseudomonadati</taxon>
        <taxon>Pseudomonadota</taxon>
        <taxon>Alphaproteobacteria</taxon>
        <taxon>Caulobacterales</taxon>
        <taxon>Caulobacteraceae</taxon>
        <taxon>Brevundimonas</taxon>
    </lineage>
</organism>
<feature type="signal peptide" evidence="2">
    <location>
        <begin position="1"/>
        <end position="25"/>
    </location>
</feature>
<keyword evidence="2" id="KW-0732">Signal</keyword>
<evidence type="ECO:0000256" key="1">
    <source>
        <dbReference type="SAM" id="MobiDB-lite"/>
    </source>
</evidence>
<gene>
    <name evidence="3" type="ORF">HNQ67_000191</name>
</gene>
<dbReference type="Proteomes" id="UP000566663">
    <property type="component" value="Unassembled WGS sequence"/>
</dbReference>
<proteinExistence type="predicted"/>
<evidence type="ECO:0000313" key="4">
    <source>
        <dbReference type="Proteomes" id="UP000566663"/>
    </source>
</evidence>
<reference evidence="3 4" key="1">
    <citation type="submission" date="2020-08" db="EMBL/GenBank/DDBJ databases">
        <title>Genomic Encyclopedia of Type Strains, Phase IV (KMG-IV): sequencing the most valuable type-strain genomes for metagenomic binning, comparative biology and taxonomic classification.</title>
        <authorList>
            <person name="Goeker M."/>
        </authorList>
    </citation>
    <scope>NUCLEOTIDE SEQUENCE [LARGE SCALE GENOMIC DNA]</scope>
    <source>
        <strain evidence="3 4">DSM 25335</strain>
    </source>
</reference>
<accession>A0A7W8HXC5</accession>
<keyword evidence="4" id="KW-1185">Reference proteome</keyword>
<dbReference type="AlphaFoldDB" id="A0A7W8HXC5"/>
<dbReference type="EMBL" id="JACHFZ010000001">
    <property type="protein sequence ID" value="MBB5290695.1"/>
    <property type="molecule type" value="Genomic_DNA"/>
</dbReference>